<sequence length="165" mass="19184">MLKQVKRIYKATNPQHQQVKRFFTTSLVNHELNNNKITISIPNLSDSSPLQQEEFRLAKLHISEMDVIKKEQLNASFKSSSKQATVVDWKSQHNGIVVRLLHKEGQVVKSGQPFYELELSENQENEEDPFSKLTRLWNKLPPAAKYVIIFAIICESLVYIRLLFF</sequence>
<dbReference type="EMBL" id="GG738905">
    <property type="protein sequence ID" value="EFC38668.1"/>
    <property type="molecule type" value="Genomic_DNA"/>
</dbReference>
<keyword evidence="1" id="KW-1133">Transmembrane helix</keyword>
<evidence type="ECO:0000256" key="1">
    <source>
        <dbReference type="SAM" id="Phobius"/>
    </source>
</evidence>
<dbReference type="SUPFAM" id="SSF51230">
    <property type="entry name" value="Single hybrid motif"/>
    <property type="match status" value="1"/>
</dbReference>
<reference evidence="2 3" key="1">
    <citation type="journal article" date="2010" name="Cell">
        <title>The genome of Naegleria gruberi illuminates early eukaryotic versatility.</title>
        <authorList>
            <person name="Fritz-Laylin L.K."/>
            <person name="Prochnik S.E."/>
            <person name="Ginger M.L."/>
            <person name="Dacks J.B."/>
            <person name="Carpenter M.L."/>
            <person name="Field M.C."/>
            <person name="Kuo A."/>
            <person name="Paredez A."/>
            <person name="Chapman J."/>
            <person name="Pham J."/>
            <person name="Shu S."/>
            <person name="Neupane R."/>
            <person name="Cipriano M."/>
            <person name="Mancuso J."/>
            <person name="Tu H."/>
            <person name="Salamov A."/>
            <person name="Lindquist E."/>
            <person name="Shapiro H."/>
            <person name="Lucas S."/>
            <person name="Grigoriev I.V."/>
            <person name="Cande W.Z."/>
            <person name="Fulton C."/>
            <person name="Rokhsar D.S."/>
            <person name="Dawson S.C."/>
        </authorList>
    </citation>
    <scope>NUCLEOTIDE SEQUENCE [LARGE SCALE GENOMIC DNA]</scope>
    <source>
        <strain evidence="2 3">NEG-M</strain>
    </source>
</reference>
<keyword evidence="1" id="KW-0472">Membrane</keyword>
<organism evidence="3">
    <name type="scientific">Naegleria gruberi</name>
    <name type="common">Amoeba</name>
    <dbReference type="NCBI Taxonomy" id="5762"/>
    <lineage>
        <taxon>Eukaryota</taxon>
        <taxon>Discoba</taxon>
        <taxon>Heterolobosea</taxon>
        <taxon>Tetramitia</taxon>
        <taxon>Eutetramitia</taxon>
        <taxon>Vahlkampfiidae</taxon>
        <taxon>Naegleria</taxon>
    </lineage>
</organism>
<dbReference type="Gene3D" id="2.40.50.100">
    <property type="match status" value="1"/>
</dbReference>
<evidence type="ECO:0000313" key="3">
    <source>
        <dbReference type="Proteomes" id="UP000006671"/>
    </source>
</evidence>
<dbReference type="InParanoid" id="D2VWR6"/>
<accession>D2VWR6</accession>
<proteinExistence type="predicted"/>
<dbReference type="VEuPathDB" id="AmoebaDB:NAEGRDRAFT_73477"/>
<dbReference type="KEGG" id="ngr:NAEGRDRAFT_73477"/>
<dbReference type="AlphaFoldDB" id="D2VWR6"/>
<name>D2VWR6_NAEGR</name>
<evidence type="ECO:0000313" key="2">
    <source>
        <dbReference type="EMBL" id="EFC38668.1"/>
    </source>
</evidence>
<dbReference type="GeneID" id="8858618"/>
<dbReference type="Proteomes" id="UP000006671">
    <property type="component" value="Unassembled WGS sequence"/>
</dbReference>
<keyword evidence="3" id="KW-1185">Reference proteome</keyword>
<dbReference type="InterPro" id="IPR011053">
    <property type="entry name" value="Single_hybrid_motif"/>
</dbReference>
<keyword evidence="1" id="KW-0812">Transmembrane</keyword>
<protein>
    <submittedName>
        <fullName evidence="2">Predicted protein</fullName>
    </submittedName>
</protein>
<dbReference type="RefSeq" id="XP_002671412.1">
    <property type="nucleotide sequence ID" value="XM_002671366.1"/>
</dbReference>
<gene>
    <name evidence="2" type="ORF">NAEGRDRAFT_73477</name>
</gene>
<feature type="transmembrane region" description="Helical" evidence="1">
    <location>
        <begin position="143"/>
        <end position="164"/>
    </location>
</feature>